<evidence type="ECO:0000313" key="1">
    <source>
        <dbReference type="EMBL" id="PUA41466.1"/>
    </source>
</evidence>
<dbReference type="Proteomes" id="UP000244178">
    <property type="component" value="Unassembled WGS sequence"/>
</dbReference>
<comment type="caution">
    <text evidence="1">The sequence shown here is derived from an EMBL/GenBank/DDBJ whole genome shotgun (WGS) entry which is preliminary data.</text>
</comment>
<dbReference type="EMBL" id="PYJM01000013">
    <property type="protein sequence ID" value="PUA41466.1"/>
    <property type="molecule type" value="Genomic_DNA"/>
</dbReference>
<reference evidence="1 2" key="1">
    <citation type="submission" date="2018-03" db="EMBL/GenBank/DDBJ databases">
        <title>Draft genome sequence of the plant growth promoting rhizobacterium Pseudomonas protegens strain BNJ-SS-45 isolated from wheat (Triticum aestivum) rhizosphere.</title>
        <authorList>
            <person name="Bajpai A."/>
            <person name="Shende K."/>
            <person name="Meena N."/>
            <person name="Upadhyayula S.R."/>
            <person name="Suravajhala P."/>
            <person name="Medicherla K.M."/>
            <person name="Johri B.N."/>
        </authorList>
    </citation>
    <scope>NUCLEOTIDE SEQUENCE [LARGE SCALE GENOMIC DNA]</scope>
    <source>
        <strain evidence="1 2">BNJ-SS-45</strain>
    </source>
</reference>
<sequence length="122" mass="13679">MNTAMQICQSRYDAMLPPEDYTEELVDAEVARVMVLESELVPFFDKRATRTHGHISGFALNASETIARACDHECMDAQVVLAVLAGEFERAQRIAEKAFRQPLELEARAMVMKSMGLARVCQ</sequence>
<protein>
    <submittedName>
        <fullName evidence="1">Uncharacterized protein</fullName>
    </submittedName>
</protein>
<proteinExistence type="predicted"/>
<dbReference type="AlphaFoldDB" id="A0A2T6GBD3"/>
<evidence type="ECO:0000313" key="2">
    <source>
        <dbReference type="Proteomes" id="UP000244178"/>
    </source>
</evidence>
<organism evidence="1 2">
    <name type="scientific">Pseudomonas protegens</name>
    <dbReference type="NCBI Taxonomy" id="380021"/>
    <lineage>
        <taxon>Bacteria</taxon>
        <taxon>Pseudomonadati</taxon>
        <taxon>Pseudomonadota</taxon>
        <taxon>Gammaproteobacteria</taxon>
        <taxon>Pseudomonadales</taxon>
        <taxon>Pseudomonadaceae</taxon>
        <taxon>Pseudomonas</taxon>
    </lineage>
</organism>
<gene>
    <name evidence="1" type="ORF">C5U62_32045</name>
</gene>
<dbReference type="RefSeq" id="WP_108546498.1">
    <property type="nucleotide sequence ID" value="NZ_PYJM01000013.1"/>
</dbReference>
<name>A0A2T6GBD3_9PSED</name>
<accession>A0A2T6GBD3</accession>